<name>A0A5B7I1C3_PORTR</name>
<dbReference type="Proteomes" id="UP000324222">
    <property type="component" value="Unassembled WGS sequence"/>
</dbReference>
<dbReference type="EMBL" id="VSRR010048378">
    <property type="protein sequence ID" value="MPC78420.1"/>
    <property type="molecule type" value="Genomic_DNA"/>
</dbReference>
<evidence type="ECO:0000313" key="1">
    <source>
        <dbReference type="EMBL" id="MPC78420.1"/>
    </source>
</evidence>
<organism evidence="1 2">
    <name type="scientific">Portunus trituberculatus</name>
    <name type="common">Swimming crab</name>
    <name type="synonym">Neptunus trituberculatus</name>
    <dbReference type="NCBI Taxonomy" id="210409"/>
    <lineage>
        <taxon>Eukaryota</taxon>
        <taxon>Metazoa</taxon>
        <taxon>Ecdysozoa</taxon>
        <taxon>Arthropoda</taxon>
        <taxon>Crustacea</taxon>
        <taxon>Multicrustacea</taxon>
        <taxon>Malacostraca</taxon>
        <taxon>Eumalacostraca</taxon>
        <taxon>Eucarida</taxon>
        <taxon>Decapoda</taxon>
        <taxon>Pleocyemata</taxon>
        <taxon>Brachyura</taxon>
        <taxon>Eubrachyura</taxon>
        <taxon>Portunoidea</taxon>
        <taxon>Portunidae</taxon>
        <taxon>Portuninae</taxon>
        <taxon>Portunus</taxon>
    </lineage>
</organism>
<sequence>MYICLQCKIQGRIEVGCARLSYAVSLTPNLHSAVRCDMHLFVARCWCGANGLCFPRLFED</sequence>
<evidence type="ECO:0000313" key="2">
    <source>
        <dbReference type="Proteomes" id="UP000324222"/>
    </source>
</evidence>
<gene>
    <name evidence="1" type="ORF">E2C01_072906</name>
</gene>
<reference evidence="1 2" key="1">
    <citation type="submission" date="2019-05" db="EMBL/GenBank/DDBJ databases">
        <title>Another draft genome of Portunus trituberculatus and its Hox gene families provides insights of decapod evolution.</title>
        <authorList>
            <person name="Jeong J.-H."/>
            <person name="Song I."/>
            <person name="Kim S."/>
            <person name="Choi T."/>
            <person name="Kim D."/>
            <person name="Ryu S."/>
            <person name="Kim W."/>
        </authorList>
    </citation>
    <scope>NUCLEOTIDE SEQUENCE [LARGE SCALE GENOMIC DNA]</scope>
    <source>
        <tissue evidence="1">Muscle</tissue>
    </source>
</reference>
<keyword evidence="2" id="KW-1185">Reference proteome</keyword>
<accession>A0A5B7I1C3</accession>
<protein>
    <submittedName>
        <fullName evidence="1">Uncharacterized protein</fullName>
    </submittedName>
</protein>
<comment type="caution">
    <text evidence="1">The sequence shown here is derived from an EMBL/GenBank/DDBJ whole genome shotgun (WGS) entry which is preliminary data.</text>
</comment>
<proteinExistence type="predicted"/>
<dbReference type="AlphaFoldDB" id="A0A5B7I1C3"/>